<dbReference type="RefSeq" id="WP_062160220.1">
    <property type="nucleotide sequence ID" value="NZ_JAVDQS010000008.1"/>
</dbReference>
<dbReference type="EMBL" id="JAVDQS010000008">
    <property type="protein sequence ID" value="MDR6406032.1"/>
    <property type="molecule type" value="Genomic_DNA"/>
</dbReference>
<organism evidence="2 3">
    <name type="scientific">Chryseobacterium geocarposphaerae</name>
    <dbReference type="NCBI Taxonomy" id="1416776"/>
    <lineage>
        <taxon>Bacteria</taxon>
        <taxon>Pseudomonadati</taxon>
        <taxon>Bacteroidota</taxon>
        <taxon>Flavobacteriia</taxon>
        <taxon>Flavobacteriales</taxon>
        <taxon>Weeksellaceae</taxon>
        <taxon>Chryseobacterium group</taxon>
        <taxon>Chryseobacterium</taxon>
    </lineage>
</organism>
<evidence type="ECO:0000256" key="1">
    <source>
        <dbReference type="SAM" id="MobiDB-lite"/>
    </source>
</evidence>
<feature type="region of interest" description="Disordered" evidence="1">
    <location>
        <begin position="47"/>
        <end position="86"/>
    </location>
</feature>
<proteinExistence type="predicted"/>
<accession>A0ABU1LH35</accession>
<sequence>MKKIISIKIISLLTIAILTTALKSCREYEEEIYPEKNNVSTLSMKIVKGQQKSEQDTTSDPPIKGGTHWKPKRFIKSPDAVRNANQ</sequence>
<evidence type="ECO:0008006" key="4">
    <source>
        <dbReference type="Google" id="ProtNLM"/>
    </source>
</evidence>
<dbReference type="Proteomes" id="UP001184853">
    <property type="component" value="Unassembled WGS sequence"/>
</dbReference>
<name>A0ABU1LH35_9FLAO</name>
<keyword evidence="3" id="KW-1185">Reference proteome</keyword>
<protein>
    <recommendedName>
        <fullName evidence="4">Lipoprotein</fullName>
    </recommendedName>
</protein>
<evidence type="ECO:0000313" key="2">
    <source>
        <dbReference type="EMBL" id="MDR6406032.1"/>
    </source>
</evidence>
<gene>
    <name evidence="2" type="ORF">J2781_002976</name>
</gene>
<comment type="caution">
    <text evidence="2">The sequence shown here is derived from an EMBL/GenBank/DDBJ whole genome shotgun (WGS) entry which is preliminary data.</text>
</comment>
<feature type="compositionally biased region" description="Polar residues" evidence="1">
    <location>
        <begin position="50"/>
        <end position="60"/>
    </location>
</feature>
<reference evidence="2 3" key="1">
    <citation type="submission" date="2023-07" db="EMBL/GenBank/DDBJ databases">
        <title>Sorghum-associated microbial communities from plants grown in Nebraska, USA.</title>
        <authorList>
            <person name="Schachtman D."/>
        </authorList>
    </citation>
    <scope>NUCLEOTIDE SEQUENCE [LARGE SCALE GENOMIC DNA]</scope>
    <source>
        <strain evidence="2 3">DS1709</strain>
    </source>
</reference>
<evidence type="ECO:0000313" key="3">
    <source>
        <dbReference type="Proteomes" id="UP001184853"/>
    </source>
</evidence>